<accession>A0ABT9VIM7</accession>
<sequence>MENGCLKCGSQDADSKTVSMTGGALSKVFDVQNNKFEVVFCKNCGYSEFYNKEASAAGNVFDFFFGG</sequence>
<keyword evidence="2" id="KW-1185">Reference proteome</keyword>
<protein>
    <submittedName>
        <fullName evidence="1">Nucleic-acid-binding Zn-ribbon protein</fullName>
    </submittedName>
</protein>
<evidence type="ECO:0000313" key="2">
    <source>
        <dbReference type="Proteomes" id="UP001224359"/>
    </source>
</evidence>
<gene>
    <name evidence="1" type="ORF">J2S77_002835</name>
</gene>
<dbReference type="RefSeq" id="WP_306978343.1">
    <property type="nucleotide sequence ID" value="NZ_JAUSTQ010000019.1"/>
</dbReference>
<proteinExistence type="predicted"/>
<reference evidence="1 2" key="1">
    <citation type="submission" date="2023-07" db="EMBL/GenBank/DDBJ databases">
        <title>Genomic Encyclopedia of Type Strains, Phase IV (KMG-IV): sequencing the most valuable type-strain genomes for metagenomic binning, comparative biology and taxonomic classification.</title>
        <authorList>
            <person name="Goeker M."/>
        </authorList>
    </citation>
    <scope>NUCLEOTIDE SEQUENCE [LARGE SCALE GENOMIC DNA]</scope>
    <source>
        <strain evidence="1 2">DSM 16460</strain>
    </source>
</reference>
<evidence type="ECO:0000313" key="1">
    <source>
        <dbReference type="EMBL" id="MDQ0160828.1"/>
    </source>
</evidence>
<name>A0ABT9VIM7_9BACI</name>
<organism evidence="1 2">
    <name type="scientific">Alkalibacillus salilacus</name>
    <dbReference type="NCBI Taxonomy" id="284582"/>
    <lineage>
        <taxon>Bacteria</taxon>
        <taxon>Bacillati</taxon>
        <taxon>Bacillota</taxon>
        <taxon>Bacilli</taxon>
        <taxon>Bacillales</taxon>
        <taxon>Bacillaceae</taxon>
        <taxon>Alkalibacillus</taxon>
    </lineage>
</organism>
<dbReference type="Pfam" id="PF09855">
    <property type="entry name" value="Zn_ribbon_13"/>
    <property type="match status" value="1"/>
</dbReference>
<dbReference type="EMBL" id="JAUSTQ010000019">
    <property type="protein sequence ID" value="MDQ0160828.1"/>
    <property type="molecule type" value="Genomic_DNA"/>
</dbReference>
<dbReference type="InterPro" id="IPR018652">
    <property type="entry name" value="DUF2082_NA-bd_Znr"/>
</dbReference>
<dbReference type="Proteomes" id="UP001224359">
    <property type="component" value="Unassembled WGS sequence"/>
</dbReference>
<comment type="caution">
    <text evidence="1">The sequence shown here is derived from an EMBL/GenBank/DDBJ whole genome shotgun (WGS) entry which is preliminary data.</text>
</comment>